<protein>
    <submittedName>
        <fullName evidence="2">Uncharacterized protein</fullName>
    </submittedName>
</protein>
<reference evidence="3" key="1">
    <citation type="journal article" date="2019" name="Int. J. Syst. Evol. Microbiol.">
        <title>The Global Catalogue of Microorganisms (GCM) 10K type strain sequencing project: providing services to taxonomists for standard genome sequencing and annotation.</title>
        <authorList>
            <consortium name="The Broad Institute Genomics Platform"/>
            <consortium name="The Broad Institute Genome Sequencing Center for Infectious Disease"/>
            <person name="Wu L."/>
            <person name="Ma J."/>
        </authorList>
    </citation>
    <scope>NUCLEOTIDE SEQUENCE [LARGE SCALE GENOMIC DNA]</scope>
    <source>
        <strain evidence="3">JCM 18015</strain>
    </source>
</reference>
<evidence type="ECO:0000313" key="2">
    <source>
        <dbReference type="EMBL" id="GAA5067731.1"/>
    </source>
</evidence>
<sequence>MARQDKGDAMGAQDQKGQKTLTDDDIATIRYPRGPAGGGHDVDSDAHAHTDSDAAPAHSTDSDTSHPAPAHDRDAG</sequence>
<proteinExistence type="predicted"/>
<keyword evidence="3" id="KW-1185">Reference proteome</keyword>
<organism evidence="2 3">
    <name type="scientific">[Roseibacterium] beibuensis</name>
    <dbReference type="NCBI Taxonomy" id="1193142"/>
    <lineage>
        <taxon>Bacteria</taxon>
        <taxon>Pseudomonadati</taxon>
        <taxon>Pseudomonadota</taxon>
        <taxon>Alphaproteobacteria</taxon>
        <taxon>Rhodobacterales</taxon>
        <taxon>Roseobacteraceae</taxon>
        <taxon>Roseicyclus</taxon>
    </lineage>
</organism>
<gene>
    <name evidence="2" type="ORF">GCM10023209_07660</name>
</gene>
<accession>A0ABP9L073</accession>
<comment type="caution">
    <text evidence="2">The sequence shown here is derived from an EMBL/GenBank/DDBJ whole genome shotgun (WGS) entry which is preliminary data.</text>
</comment>
<feature type="region of interest" description="Disordered" evidence="1">
    <location>
        <begin position="1"/>
        <end position="76"/>
    </location>
</feature>
<name>A0ABP9L073_9RHOB</name>
<evidence type="ECO:0000256" key="1">
    <source>
        <dbReference type="SAM" id="MobiDB-lite"/>
    </source>
</evidence>
<dbReference type="EMBL" id="BAABHW010000001">
    <property type="protein sequence ID" value="GAA5067731.1"/>
    <property type="molecule type" value="Genomic_DNA"/>
</dbReference>
<feature type="compositionally biased region" description="Basic and acidic residues" evidence="1">
    <location>
        <begin position="40"/>
        <end position="52"/>
    </location>
</feature>
<feature type="compositionally biased region" description="Basic and acidic residues" evidence="1">
    <location>
        <begin position="60"/>
        <end position="76"/>
    </location>
</feature>
<dbReference type="Proteomes" id="UP001499910">
    <property type="component" value="Unassembled WGS sequence"/>
</dbReference>
<evidence type="ECO:0000313" key="3">
    <source>
        <dbReference type="Proteomes" id="UP001499910"/>
    </source>
</evidence>